<proteinExistence type="predicted"/>
<reference evidence="5" key="2">
    <citation type="submission" date="2020-12" db="UniProtKB">
        <authorList>
            <consortium name="WormBaseParasite"/>
        </authorList>
    </citation>
    <scope>IDENTIFICATION</scope>
</reference>
<evidence type="ECO:0000313" key="4">
    <source>
        <dbReference type="Proteomes" id="UP000035682"/>
    </source>
</evidence>
<dbReference type="AlphaFoldDB" id="A0A090LL58"/>
<dbReference type="EMBL" id="LN609529">
    <property type="protein sequence ID" value="CEF70450.1"/>
    <property type="molecule type" value="Genomic_DNA"/>
</dbReference>
<evidence type="ECO:0000256" key="2">
    <source>
        <dbReference type="SAM" id="SignalP"/>
    </source>
</evidence>
<reference evidence="3 4" key="1">
    <citation type="submission" date="2014-09" db="EMBL/GenBank/DDBJ databases">
        <authorList>
            <person name="Martin A.A."/>
        </authorList>
    </citation>
    <scope>NUCLEOTIDE SEQUENCE</scope>
    <source>
        <strain evidence="4">ED321</strain>
        <strain evidence="3">ED321 Heterogonic</strain>
    </source>
</reference>
<evidence type="ECO:0000256" key="1">
    <source>
        <dbReference type="SAM" id="MobiDB-lite"/>
    </source>
</evidence>
<dbReference type="CTD" id="36382828"/>
<name>A0A090LL58_STRRB</name>
<evidence type="ECO:0000313" key="6">
    <source>
        <dbReference type="WormBase" id="SRAE_2000508100"/>
    </source>
</evidence>
<dbReference type="RefSeq" id="XP_024509647.1">
    <property type="nucleotide sequence ID" value="XM_024644048.1"/>
</dbReference>
<evidence type="ECO:0000313" key="3">
    <source>
        <dbReference type="EMBL" id="CEF70450.1"/>
    </source>
</evidence>
<feature type="signal peptide" evidence="2">
    <location>
        <begin position="1"/>
        <end position="24"/>
    </location>
</feature>
<evidence type="ECO:0000313" key="5">
    <source>
        <dbReference type="WBParaSite" id="SRAE_2000508100.1"/>
    </source>
</evidence>
<keyword evidence="4" id="KW-1185">Reference proteome</keyword>
<accession>A0A090LL58</accession>
<gene>
    <name evidence="3 5 6" type="ORF">SRAE_2000508100</name>
</gene>
<dbReference type="WormBase" id="SRAE_2000508100">
    <property type="protein sequence ID" value="SRP06351"/>
    <property type="gene ID" value="WBGene00265335"/>
</dbReference>
<keyword evidence="2" id="KW-0732">Signal</keyword>
<sequence>MKFFYLSLVYSFLLIVLYCFYGSCAPTETIQQVRRNKRFLQIPHDPNESTGEAVEKFLEYWWGYEHTAVKVTTRATPTTAAPTTAAPTTATPTTEADGIF</sequence>
<feature type="region of interest" description="Disordered" evidence="1">
    <location>
        <begin position="75"/>
        <end position="100"/>
    </location>
</feature>
<dbReference type="Proteomes" id="UP000035682">
    <property type="component" value="Unplaced"/>
</dbReference>
<feature type="compositionally biased region" description="Low complexity" evidence="1">
    <location>
        <begin position="75"/>
        <end position="94"/>
    </location>
</feature>
<protein>
    <submittedName>
        <fullName evidence="3 5">Uncharacterized protein</fullName>
    </submittedName>
</protein>
<feature type="chain" id="PRO_5015031030" evidence="2">
    <location>
        <begin position="25"/>
        <end position="100"/>
    </location>
</feature>
<dbReference type="WBParaSite" id="SRAE_2000508100.1">
    <property type="protein sequence ID" value="SRAE_2000508100.1"/>
    <property type="gene ID" value="WBGene00265335"/>
</dbReference>
<organism evidence="3">
    <name type="scientific">Strongyloides ratti</name>
    <name type="common">Parasitic roundworm</name>
    <dbReference type="NCBI Taxonomy" id="34506"/>
    <lineage>
        <taxon>Eukaryota</taxon>
        <taxon>Metazoa</taxon>
        <taxon>Ecdysozoa</taxon>
        <taxon>Nematoda</taxon>
        <taxon>Chromadorea</taxon>
        <taxon>Rhabditida</taxon>
        <taxon>Tylenchina</taxon>
        <taxon>Panagrolaimomorpha</taxon>
        <taxon>Strongyloidoidea</taxon>
        <taxon>Strongyloididae</taxon>
        <taxon>Strongyloides</taxon>
    </lineage>
</organism>
<dbReference type="GeneID" id="36382828"/>